<protein>
    <submittedName>
        <fullName evidence="2">Uncharacterized protein</fullName>
    </submittedName>
</protein>
<proteinExistence type="predicted"/>
<comment type="caution">
    <text evidence="2">The sequence shown here is derived from an EMBL/GenBank/DDBJ whole genome shotgun (WGS) entry which is preliminary data.</text>
</comment>
<keyword evidence="1" id="KW-0175">Coiled coil</keyword>
<sequence length="66" mass="7798">MRYGSSKKEKAVLQVRKQLKLNAKTSQEIIEILENSQQNLEHLQSKINLPKQGFQFPSRWRWKGDS</sequence>
<feature type="coiled-coil region" evidence="1">
    <location>
        <begin position="16"/>
        <end position="46"/>
    </location>
</feature>
<dbReference type="AlphaFoldDB" id="A0A819NUX3"/>
<organism evidence="2 3">
    <name type="scientific">Rotaria sordida</name>
    <dbReference type="NCBI Taxonomy" id="392033"/>
    <lineage>
        <taxon>Eukaryota</taxon>
        <taxon>Metazoa</taxon>
        <taxon>Spiralia</taxon>
        <taxon>Gnathifera</taxon>
        <taxon>Rotifera</taxon>
        <taxon>Eurotatoria</taxon>
        <taxon>Bdelloidea</taxon>
        <taxon>Philodinida</taxon>
        <taxon>Philodinidae</taxon>
        <taxon>Rotaria</taxon>
    </lineage>
</organism>
<gene>
    <name evidence="2" type="ORF">FNK824_LOCUS25913</name>
</gene>
<accession>A0A819NUX3</accession>
<evidence type="ECO:0000313" key="2">
    <source>
        <dbReference type="EMBL" id="CAF4000500.1"/>
    </source>
</evidence>
<dbReference type="EMBL" id="CAJOBE010006227">
    <property type="protein sequence ID" value="CAF4000500.1"/>
    <property type="molecule type" value="Genomic_DNA"/>
</dbReference>
<name>A0A819NUX3_9BILA</name>
<dbReference type="Proteomes" id="UP000663874">
    <property type="component" value="Unassembled WGS sequence"/>
</dbReference>
<evidence type="ECO:0000256" key="1">
    <source>
        <dbReference type="SAM" id="Coils"/>
    </source>
</evidence>
<reference evidence="2" key="1">
    <citation type="submission" date="2021-02" db="EMBL/GenBank/DDBJ databases">
        <authorList>
            <person name="Nowell W R."/>
        </authorList>
    </citation>
    <scope>NUCLEOTIDE SEQUENCE</scope>
</reference>
<feature type="non-terminal residue" evidence="2">
    <location>
        <position position="1"/>
    </location>
</feature>
<evidence type="ECO:0000313" key="3">
    <source>
        <dbReference type="Proteomes" id="UP000663874"/>
    </source>
</evidence>